<dbReference type="Pfam" id="PF00817">
    <property type="entry name" value="IMS"/>
    <property type="match status" value="1"/>
</dbReference>
<feature type="compositionally biased region" description="Gly residues" evidence="5">
    <location>
        <begin position="498"/>
        <end position="512"/>
    </location>
</feature>
<comment type="similarity">
    <text evidence="1 4">Belongs to the DNA polymerase type-Y family.</text>
</comment>
<dbReference type="Gene3D" id="1.10.150.20">
    <property type="entry name" value="5' to 3' exonuclease, C-terminal subdomain"/>
    <property type="match status" value="1"/>
</dbReference>
<feature type="binding site" evidence="4">
    <location>
        <position position="105"/>
    </location>
    <ligand>
        <name>Mg(2+)</name>
        <dbReference type="ChEBI" id="CHEBI:18420"/>
    </ligand>
</feature>
<dbReference type="SUPFAM" id="SSF100879">
    <property type="entry name" value="Lesion bypass DNA polymerase (Y-family), little finger domain"/>
    <property type="match status" value="1"/>
</dbReference>
<feature type="compositionally biased region" description="Gly residues" evidence="5">
    <location>
        <begin position="537"/>
        <end position="547"/>
    </location>
</feature>
<evidence type="ECO:0000256" key="2">
    <source>
        <dbReference type="ARBA" id="ARBA00025589"/>
    </source>
</evidence>
<dbReference type="InterPro" id="IPR050116">
    <property type="entry name" value="DNA_polymerase-Y"/>
</dbReference>
<comment type="cofactor">
    <cofactor evidence="4">
        <name>Mg(2+)</name>
        <dbReference type="ChEBI" id="CHEBI:18420"/>
    </cofactor>
    <text evidence="4">Binds 2 magnesium ions per subunit.</text>
</comment>
<keyword evidence="4" id="KW-0234">DNA repair</keyword>
<comment type="caution">
    <text evidence="7">The sequence shown here is derived from an EMBL/GenBank/DDBJ whole genome shotgun (WGS) entry which is preliminary data.</text>
</comment>
<dbReference type="GO" id="GO:0003887">
    <property type="term" value="F:DNA-directed DNA polymerase activity"/>
    <property type="evidence" value="ECO:0007669"/>
    <property type="project" value="UniProtKB-EC"/>
</dbReference>
<keyword evidence="4" id="KW-0235">DNA replication</keyword>
<feature type="binding site" evidence="4">
    <location>
        <position position="11"/>
    </location>
    <ligand>
        <name>Mg(2+)</name>
        <dbReference type="ChEBI" id="CHEBI:18420"/>
    </ligand>
</feature>
<dbReference type="NCBIfam" id="NF002677">
    <property type="entry name" value="PRK02406.1"/>
    <property type="match status" value="1"/>
</dbReference>
<keyword evidence="4 7" id="KW-0548">Nucleotidyltransferase</keyword>
<comment type="catalytic activity">
    <reaction evidence="3 4">
        <text>DNA(n) + a 2'-deoxyribonucleoside 5'-triphosphate = DNA(n+1) + diphosphate</text>
        <dbReference type="Rhea" id="RHEA:22508"/>
        <dbReference type="Rhea" id="RHEA-COMP:17339"/>
        <dbReference type="Rhea" id="RHEA-COMP:17340"/>
        <dbReference type="ChEBI" id="CHEBI:33019"/>
        <dbReference type="ChEBI" id="CHEBI:61560"/>
        <dbReference type="ChEBI" id="CHEBI:173112"/>
        <dbReference type="EC" id="2.7.7.7"/>
    </reaction>
</comment>
<evidence type="ECO:0000256" key="4">
    <source>
        <dbReference type="HAMAP-Rule" id="MF_01113"/>
    </source>
</evidence>
<dbReference type="InterPro" id="IPR022880">
    <property type="entry name" value="DNApol_IV"/>
</dbReference>
<keyword evidence="4" id="KW-0963">Cytoplasm</keyword>
<dbReference type="InterPro" id="IPR043502">
    <property type="entry name" value="DNA/RNA_pol_sf"/>
</dbReference>
<evidence type="ECO:0000313" key="7">
    <source>
        <dbReference type="EMBL" id="MDP9611772.1"/>
    </source>
</evidence>
<dbReference type="EC" id="2.7.7.7" evidence="4"/>
<gene>
    <name evidence="4" type="primary">dinB</name>
    <name evidence="7" type="ORF">JOF35_004049</name>
</gene>
<dbReference type="Pfam" id="PF11799">
    <property type="entry name" value="IMS_C"/>
    <property type="match status" value="1"/>
</dbReference>
<keyword evidence="4" id="KW-0238">DNA-binding</keyword>
<keyword evidence="4" id="KW-0515">Mutator protein</keyword>
<dbReference type="Pfam" id="PF14520">
    <property type="entry name" value="HHH_5"/>
    <property type="match status" value="1"/>
</dbReference>
<feature type="compositionally biased region" description="Low complexity" evidence="5">
    <location>
        <begin position="599"/>
        <end position="608"/>
    </location>
</feature>
<keyword evidence="4" id="KW-0460">Magnesium</keyword>
<dbReference type="PANTHER" id="PTHR11076">
    <property type="entry name" value="DNA REPAIR POLYMERASE UMUC / TRANSFERASE FAMILY MEMBER"/>
    <property type="match status" value="1"/>
</dbReference>
<dbReference type="SUPFAM" id="SSF56672">
    <property type="entry name" value="DNA/RNA polymerases"/>
    <property type="match status" value="1"/>
</dbReference>
<feature type="compositionally biased region" description="Gly residues" evidence="5">
    <location>
        <begin position="567"/>
        <end position="576"/>
    </location>
</feature>
<feature type="compositionally biased region" description="Gly residues" evidence="5">
    <location>
        <begin position="609"/>
        <end position="643"/>
    </location>
</feature>
<sequence>MRGAPTILHLDMDAFYASAEQAAKPSLRGKPVIVGGLGPRGVVATASYEARVFGVHSAMAMAQARRLCPNAAFLTPRFTLYRQVSDAVMALLHTLSPLVEPLSLDEAFVDLEAGGTEPTAEAARAVGERLRNDIRAVTGLTGSVGLAGSKMLAKIASEQAKPDGLVLIEPGTERDLLGPMPVRTLPGVGPATAEALRRAGIHTVAETREAGEAELVRLLGRAHGSSLFLMANGRDERPVVAERDAKSISVEDTFDVDLTDRTRVQLEIARLADRCVRRLREAGRSGRTVVIKVRRYDFTTLTRSETLRGPTDDPGVVREAAARLIEGVDTTAGVRLLGVGVSGLADYTQEDLFAQAARAAEAAQAAQATEAARGAQAAQGARAAHEALEDVRRTPGAATPEHVGADAGEASEGAGKPRRWLPGSDVRHAEYGAGWVQGSGVGRVTVRFEEPWSSEPGRVRTFAVDDPALEPTEPLPLLRPEEAVGRGGAVGLDRDGGPGEAVGRGGGGGPARVGGLEEAVGRGGGSERAVGPEEVVGRGGGAGPERGGGPEEAVGREGSVDLERVGGPEGAEGRGGSVDLERVGGPEGAVGRGGGGGSARAVGPEQAVGRGGGSERAVGRGEGAGPARGGGPREAAGRGGAVGAGPADAGPAAPGGGHQPGREQGRGRGQPVTSSP</sequence>
<feature type="domain" description="UmuC" evidence="6">
    <location>
        <begin position="7"/>
        <end position="189"/>
    </location>
</feature>
<keyword evidence="4" id="KW-0479">Metal-binding</keyword>
<proteinExistence type="inferred from homology"/>
<keyword evidence="4 7" id="KW-0808">Transferase</keyword>
<dbReference type="PANTHER" id="PTHR11076:SF33">
    <property type="entry name" value="DNA POLYMERASE KAPPA"/>
    <property type="match status" value="1"/>
</dbReference>
<comment type="subcellular location">
    <subcellularLocation>
        <location evidence="4">Cytoplasm</location>
    </subcellularLocation>
</comment>
<keyword evidence="8" id="KW-1185">Reference proteome</keyword>
<evidence type="ECO:0000256" key="1">
    <source>
        <dbReference type="ARBA" id="ARBA00010945"/>
    </source>
</evidence>
<dbReference type="RefSeq" id="WP_370595049.1">
    <property type="nucleotide sequence ID" value="NZ_JAURUE010000001.1"/>
</dbReference>
<dbReference type="EMBL" id="JAURUE010000001">
    <property type="protein sequence ID" value="MDP9611772.1"/>
    <property type="molecule type" value="Genomic_DNA"/>
</dbReference>
<dbReference type="CDD" id="cd03586">
    <property type="entry name" value="PolY_Pol_IV_kappa"/>
    <property type="match status" value="1"/>
</dbReference>
<dbReference type="HAMAP" id="MF_01113">
    <property type="entry name" value="DNApol_IV"/>
    <property type="match status" value="1"/>
</dbReference>
<organism evidence="7 8">
    <name type="scientific">Streptomyces demainii</name>
    <dbReference type="NCBI Taxonomy" id="588122"/>
    <lineage>
        <taxon>Bacteria</taxon>
        <taxon>Bacillati</taxon>
        <taxon>Actinomycetota</taxon>
        <taxon>Actinomycetes</taxon>
        <taxon>Kitasatosporales</taxon>
        <taxon>Streptomycetaceae</taxon>
        <taxon>Streptomyces</taxon>
    </lineage>
</organism>
<comment type="subunit">
    <text evidence="4">Monomer.</text>
</comment>
<dbReference type="Gene3D" id="3.30.1490.100">
    <property type="entry name" value="DNA polymerase, Y-family, little finger domain"/>
    <property type="match status" value="1"/>
</dbReference>
<feature type="compositionally biased region" description="Basic and acidic residues" evidence="5">
    <location>
        <begin position="553"/>
        <end position="566"/>
    </location>
</feature>
<dbReference type="Gene3D" id="3.40.1170.60">
    <property type="match status" value="1"/>
</dbReference>
<feature type="compositionally biased region" description="Gly residues" evidence="5">
    <location>
        <begin position="585"/>
        <end position="598"/>
    </location>
</feature>
<feature type="compositionally biased region" description="Low complexity" evidence="5">
    <location>
        <begin position="405"/>
        <end position="414"/>
    </location>
</feature>
<evidence type="ECO:0000259" key="6">
    <source>
        <dbReference type="PROSITE" id="PS50173"/>
    </source>
</evidence>
<evidence type="ECO:0000256" key="3">
    <source>
        <dbReference type="ARBA" id="ARBA00049244"/>
    </source>
</evidence>
<feature type="active site" evidence="4">
    <location>
        <position position="106"/>
    </location>
</feature>
<dbReference type="InterPro" id="IPR017961">
    <property type="entry name" value="DNA_pol_Y-fam_little_finger"/>
</dbReference>
<keyword evidence="4" id="KW-0227">DNA damage</keyword>
<dbReference type="NCBIfam" id="NF002882">
    <property type="entry name" value="PRK03348.1"/>
    <property type="match status" value="1"/>
</dbReference>
<dbReference type="Proteomes" id="UP001234880">
    <property type="component" value="Unassembled WGS sequence"/>
</dbReference>
<feature type="region of interest" description="Disordered" evidence="5">
    <location>
        <begin position="395"/>
        <end position="423"/>
    </location>
</feature>
<dbReference type="InterPro" id="IPR036775">
    <property type="entry name" value="DNA_pol_Y-fam_lit_finger_sf"/>
</dbReference>
<name>A0ABT9KTM6_9ACTN</name>
<dbReference type="Gene3D" id="3.30.70.270">
    <property type="match status" value="1"/>
</dbReference>
<evidence type="ECO:0000313" key="8">
    <source>
        <dbReference type="Proteomes" id="UP001234880"/>
    </source>
</evidence>
<reference evidence="7 8" key="1">
    <citation type="submission" date="2023-07" db="EMBL/GenBank/DDBJ databases">
        <title>Sequencing the genomes of 1000 actinobacteria strains.</title>
        <authorList>
            <person name="Klenk H.-P."/>
        </authorList>
    </citation>
    <scope>NUCLEOTIDE SEQUENCE [LARGE SCALE GENOMIC DNA]</scope>
    <source>
        <strain evidence="7 8">DSM 41600</strain>
    </source>
</reference>
<protein>
    <recommendedName>
        <fullName evidence="4">DNA polymerase IV</fullName>
        <shortName evidence="4">Pol IV</shortName>
        <ecNumber evidence="4">2.7.7.7</ecNumber>
    </recommendedName>
</protein>
<dbReference type="InterPro" id="IPR001126">
    <property type="entry name" value="UmuC"/>
</dbReference>
<dbReference type="InterPro" id="IPR043128">
    <property type="entry name" value="Rev_trsase/Diguanyl_cyclase"/>
</dbReference>
<accession>A0ABT9KTM6</accession>
<feature type="site" description="Substrate discrimination" evidence="4">
    <location>
        <position position="16"/>
    </location>
</feature>
<keyword evidence="4" id="KW-0239">DNA-directed DNA polymerase</keyword>
<dbReference type="PROSITE" id="PS50173">
    <property type="entry name" value="UMUC"/>
    <property type="match status" value="1"/>
</dbReference>
<comment type="function">
    <text evidence="2 4">Poorly processive, error-prone DNA polymerase involved in untargeted mutagenesis. Copies undamaged DNA at stalled replication forks, which arise in vivo from mismatched or misaligned primer ends. These misaligned primers can be extended by PolIV. Exhibits no 3'-5' exonuclease (proofreading) activity. May be involved in translesional synthesis, in conjunction with the beta clamp from PolIII.</text>
</comment>
<feature type="region of interest" description="Disordered" evidence="5">
    <location>
        <begin position="491"/>
        <end position="676"/>
    </location>
</feature>
<evidence type="ECO:0000256" key="5">
    <source>
        <dbReference type="SAM" id="MobiDB-lite"/>
    </source>
</evidence>